<organism evidence="2 3">
    <name type="scientific">Channa striata</name>
    <name type="common">Snakehead murrel</name>
    <name type="synonym">Ophicephalus striatus</name>
    <dbReference type="NCBI Taxonomy" id="64152"/>
    <lineage>
        <taxon>Eukaryota</taxon>
        <taxon>Metazoa</taxon>
        <taxon>Chordata</taxon>
        <taxon>Craniata</taxon>
        <taxon>Vertebrata</taxon>
        <taxon>Euteleostomi</taxon>
        <taxon>Actinopterygii</taxon>
        <taxon>Neopterygii</taxon>
        <taxon>Teleostei</taxon>
        <taxon>Neoteleostei</taxon>
        <taxon>Acanthomorphata</taxon>
        <taxon>Anabantaria</taxon>
        <taxon>Anabantiformes</taxon>
        <taxon>Channoidei</taxon>
        <taxon>Channidae</taxon>
        <taxon>Channa</taxon>
    </lineage>
</organism>
<keyword evidence="3" id="KW-1185">Reference proteome</keyword>
<feature type="compositionally biased region" description="Basic and acidic residues" evidence="1">
    <location>
        <begin position="278"/>
        <end position="292"/>
    </location>
</feature>
<reference evidence="2" key="1">
    <citation type="submission" date="2023-07" db="EMBL/GenBank/DDBJ databases">
        <title>Chromosome-level Genome Assembly of Striped Snakehead (Channa striata).</title>
        <authorList>
            <person name="Liu H."/>
        </authorList>
    </citation>
    <scope>NUCLEOTIDE SEQUENCE</scope>
    <source>
        <strain evidence="2">Gz</strain>
        <tissue evidence="2">Muscle</tissue>
    </source>
</reference>
<dbReference type="PANTHER" id="PTHR31393:SF2">
    <property type="entry name" value="CHROMOSOME 7 OPEN READING FRAME 31"/>
    <property type="match status" value="1"/>
</dbReference>
<name>A0AA88MYN0_CHASR</name>
<feature type="compositionally biased region" description="Polar residues" evidence="1">
    <location>
        <begin position="200"/>
        <end position="220"/>
    </location>
</feature>
<feature type="region of interest" description="Disordered" evidence="1">
    <location>
        <begin position="1"/>
        <end position="30"/>
    </location>
</feature>
<dbReference type="EMBL" id="JAUPFM010000008">
    <property type="protein sequence ID" value="KAK2844472.1"/>
    <property type="molecule type" value="Genomic_DNA"/>
</dbReference>
<dbReference type="InterPro" id="IPR027886">
    <property type="entry name" value="SPMIP4"/>
</dbReference>
<evidence type="ECO:0000256" key="1">
    <source>
        <dbReference type="SAM" id="MobiDB-lite"/>
    </source>
</evidence>
<dbReference type="Pfam" id="PF15093">
    <property type="entry name" value="SPMIP4-like"/>
    <property type="match status" value="2"/>
</dbReference>
<sequence>MFPSFRSPDDPHTGVRAASQPFPSPLVPNNAPDVTVLSKTIGGPYRREILETTRKKAVMWPGEHGFLDTVLPNAKLRDCDLSLSERTSNILKNLERALWITSYQMDYTGSGPANPLKIDDYKEKMSDLGGMNSHSAPLRERSCPMFVPSKPKKEWRRRPGSFVGRSAGTPSSPTVHQHGPQEIIAKHNETPDVNPKGFIQSGNSTGAQNAELSQDVLNQQQREHKSKIQFDRQHVDTEDLYKCPPPQREKDGEKRLTKHSKERHSLPTVAKEQTGNDSRTEILSRAASEGRELSCSISNPPILPRPPVRPGNHPEDRLGTVGREGAALSLLALQNSFSKSEAHRNFNSSITHAAVNLRDNTVTGKKHDFFGVNCYYLTEL</sequence>
<evidence type="ECO:0000313" key="3">
    <source>
        <dbReference type="Proteomes" id="UP001187415"/>
    </source>
</evidence>
<feature type="region of interest" description="Disordered" evidence="1">
    <location>
        <begin position="132"/>
        <end position="314"/>
    </location>
</feature>
<dbReference type="Proteomes" id="UP001187415">
    <property type="component" value="Unassembled WGS sequence"/>
</dbReference>
<feature type="compositionally biased region" description="Basic and acidic residues" evidence="1">
    <location>
        <begin position="221"/>
        <end position="255"/>
    </location>
</feature>
<accession>A0AA88MYN0</accession>
<proteinExistence type="predicted"/>
<comment type="caution">
    <text evidence="2">The sequence shown here is derived from an EMBL/GenBank/DDBJ whole genome shotgun (WGS) entry which is preliminary data.</text>
</comment>
<dbReference type="PANTHER" id="PTHR31393">
    <property type="entry name" value="C5ORF31"/>
    <property type="match status" value="1"/>
</dbReference>
<protein>
    <submittedName>
        <fullName evidence="2">Uncharacterized protein</fullName>
    </submittedName>
</protein>
<dbReference type="AlphaFoldDB" id="A0AA88MYN0"/>
<evidence type="ECO:0000313" key="2">
    <source>
        <dbReference type="EMBL" id="KAK2844472.1"/>
    </source>
</evidence>
<gene>
    <name evidence="2" type="ORF">Q5P01_011131</name>
</gene>
<dbReference type="GO" id="GO:0005813">
    <property type="term" value="C:centrosome"/>
    <property type="evidence" value="ECO:0007669"/>
    <property type="project" value="TreeGrafter"/>
</dbReference>